<dbReference type="SUPFAM" id="SSF47413">
    <property type="entry name" value="lambda repressor-like DNA-binding domains"/>
    <property type="match status" value="1"/>
</dbReference>
<proteinExistence type="predicted"/>
<dbReference type="Proteomes" id="UP001267426">
    <property type="component" value="Unassembled WGS sequence"/>
</dbReference>
<feature type="compositionally biased region" description="Basic and acidic residues" evidence="2">
    <location>
        <begin position="18"/>
        <end position="28"/>
    </location>
</feature>
<evidence type="ECO:0000313" key="4">
    <source>
        <dbReference type="EMBL" id="MDT0630407.1"/>
    </source>
</evidence>
<dbReference type="CDD" id="cd00093">
    <property type="entry name" value="HTH_XRE"/>
    <property type="match status" value="1"/>
</dbReference>
<protein>
    <submittedName>
        <fullName evidence="4">Helix-turn-helix transcriptional regulator</fullName>
    </submittedName>
</protein>
<dbReference type="EMBL" id="JAVRHT010000001">
    <property type="protein sequence ID" value="MDT0630407.1"/>
    <property type="molecule type" value="Genomic_DNA"/>
</dbReference>
<evidence type="ECO:0000313" key="5">
    <source>
        <dbReference type="Proteomes" id="UP001267426"/>
    </source>
</evidence>
<dbReference type="RefSeq" id="WP_311661484.1">
    <property type="nucleotide sequence ID" value="NZ_JAVRHT010000001.1"/>
</dbReference>
<name>A0ABU3BM90_9BACT</name>
<feature type="domain" description="HTH cro/C1-type" evidence="3">
    <location>
        <begin position="75"/>
        <end position="129"/>
    </location>
</feature>
<dbReference type="SMART" id="SM00530">
    <property type="entry name" value="HTH_XRE"/>
    <property type="match status" value="1"/>
</dbReference>
<feature type="region of interest" description="Disordered" evidence="2">
    <location>
        <begin position="1"/>
        <end position="33"/>
    </location>
</feature>
<dbReference type="PANTHER" id="PTHR46797">
    <property type="entry name" value="HTH-TYPE TRANSCRIPTIONAL REGULATOR"/>
    <property type="match status" value="1"/>
</dbReference>
<evidence type="ECO:0000256" key="1">
    <source>
        <dbReference type="ARBA" id="ARBA00023125"/>
    </source>
</evidence>
<dbReference type="PROSITE" id="PS50943">
    <property type="entry name" value="HTH_CROC1"/>
    <property type="match status" value="1"/>
</dbReference>
<evidence type="ECO:0000259" key="3">
    <source>
        <dbReference type="PROSITE" id="PS50943"/>
    </source>
</evidence>
<comment type="caution">
    <text evidence="4">The sequence shown here is derived from an EMBL/GenBank/DDBJ whole genome shotgun (WGS) entry which is preliminary data.</text>
</comment>
<dbReference type="Pfam" id="PF01381">
    <property type="entry name" value="HTH_3"/>
    <property type="match status" value="1"/>
</dbReference>
<dbReference type="InterPro" id="IPR050807">
    <property type="entry name" value="TransReg_Diox_bact_type"/>
</dbReference>
<gene>
    <name evidence="4" type="ORF">RM540_01495</name>
</gene>
<dbReference type="InterPro" id="IPR010982">
    <property type="entry name" value="Lambda_DNA-bd_dom_sf"/>
</dbReference>
<keyword evidence="5" id="KW-1185">Reference proteome</keyword>
<sequence>MRPKLRLGGGEGGEAYEDERGKRSEHGRGGRVPHTIGYKRILQYVADNRTPPQLGEVTGAPIKQEDAASAFGRSLLRARREKGMSQEALAEAADIHRTFVSFLERGLKQPTLTTLLRLSRALGVPASRFVDEVDREV</sequence>
<dbReference type="InterPro" id="IPR001387">
    <property type="entry name" value="Cro/C1-type_HTH"/>
</dbReference>
<organism evidence="4 5">
    <name type="scientific">Rubrivirga litoralis</name>
    <dbReference type="NCBI Taxonomy" id="3075598"/>
    <lineage>
        <taxon>Bacteria</taxon>
        <taxon>Pseudomonadati</taxon>
        <taxon>Rhodothermota</taxon>
        <taxon>Rhodothermia</taxon>
        <taxon>Rhodothermales</taxon>
        <taxon>Rubricoccaceae</taxon>
        <taxon>Rubrivirga</taxon>
    </lineage>
</organism>
<dbReference type="Gene3D" id="1.10.260.40">
    <property type="entry name" value="lambda repressor-like DNA-binding domains"/>
    <property type="match status" value="1"/>
</dbReference>
<evidence type="ECO:0000256" key="2">
    <source>
        <dbReference type="SAM" id="MobiDB-lite"/>
    </source>
</evidence>
<accession>A0ABU3BM90</accession>
<keyword evidence="1" id="KW-0238">DNA-binding</keyword>
<reference evidence="4 5" key="1">
    <citation type="submission" date="2023-09" db="EMBL/GenBank/DDBJ databases">
        <authorList>
            <person name="Rey-Velasco X."/>
        </authorList>
    </citation>
    <scope>NUCLEOTIDE SEQUENCE [LARGE SCALE GENOMIC DNA]</scope>
    <source>
        <strain evidence="4 5">F394</strain>
    </source>
</reference>
<dbReference type="PANTHER" id="PTHR46797:SF1">
    <property type="entry name" value="METHYLPHOSPHONATE SYNTHASE"/>
    <property type="match status" value="1"/>
</dbReference>